<dbReference type="AlphaFoldDB" id="F8N4B5"/>
<dbReference type="GeneID" id="20826249"/>
<dbReference type="KEGG" id="nte:NEUTE1DRAFT141774"/>
<protein>
    <submittedName>
        <fullName evidence="2">Uncharacterized protein</fullName>
    </submittedName>
</protein>
<feature type="compositionally biased region" description="Polar residues" evidence="1">
    <location>
        <begin position="142"/>
        <end position="157"/>
    </location>
</feature>
<name>F8N4B5_NEUT8</name>
<organism evidence="2 3">
    <name type="scientific">Neurospora tetrasperma (strain FGSC 2508 / ATCC MYA-4615 / P0657)</name>
    <dbReference type="NCBI Taxonomy" id="510951"/>
    <lineage>
        <taxon>Eukaryota</taxon>
        <taxon>Fungi</taxon>
        <taxon>Dikarya</taxon>
        <taxon>Ascomycota</taxon>
        <taxon>Pezizomycotina</taxon>
        <taxon>Sordariomycetes</taxon>
        <taxon>Sordariomycetidae</taxon>
        <taxon>Sordariales</taxon>
        <taxon>Sordariaceae</taxon>
        <taxon>Neurospora</taxon>
    </lineage>
</organism>
<gene>
    <name evidence="2" type="ORF">NEUTE1DRAFT_141774</name>
</gene>
<feature type="region of interest" description="Disordered" evidence="1">
    <location>
        <begin position="141"/>
        <end position="170"/>
    </location>
</feature>
<accession>F8N4B5</accession>
<feature type="region of interest" description="Disordered" evidence="1">
    <location>
        <begin position="79"/>
        <end position="102"/>
    </location>
</feature>
<proteinExistence type="predicted"/>
<reference evidence="3" key="1">
    <citation type="journal article" date="2011" name="Genetics">
        <title>Massive changes in genome architecture accompany the transition to self-fertility in the filamentous fungus Neurospora tetrasperma.</title>
        <authorList>
            <person name="Ellison C.E."/>
            <person name="Stajich J.E."/>
            <person name="Jacobson D.J."/>
            <person name="Natvig D.O."/>
            <person name="Lapidus A."/>
            <person name="Foster B."/>
            <person name="Aerts A."/>
            <person name="Riley R."/>
            <person name="Lindquist E.A."/>
            <person name="Grigoriev I.V."/>
            <person name="Taylor J.W."/>
        </authorList>
    </citation>
    <scope>NUCLEOTIDE SEQUENCE [LARGE SCALE GENOMIC DNA]</scope>
    <source>
        <strain evidence="3">FGSC 2508 / P0657</strain>
    </source>
</reference>
<dbReference type="HOGENOM" id="CLU_1571097_0_0_1"/>
<dbReference type="VEuPathDB" id="FungiDB:NEUTE1DRAFT_141774"/>
<dbReference type="OrthoDB" id="10580686at2759"/>
<dbReference type="Proteomes" id="UP000008065">
    <property type="component" value="Unassembled WGS sequence"/>
</dbReference>
<evidence type="ECO:0000256" key="1">
    <source>
        <dbReference type="SAM" id="MobiDB-lite"/>
    </source>
</evidence>
<feature type="compositionally biased region" description="Basic and acidic residues" evidence="1">
    <location>
        <begin position="79"/>
        <end position="89"/>
    </location>
</feature>
<keyword evidence="3" id="KW-1185">Reference proteome</keyword>
<evidence type="ECO:0000313" key="2">
    <source>
        <dbReference type="EMBL" id="EGO51858.1"/>
    </source>
</evidence>
<dbReference type="EMBL" id="GL891382">
    <property type="protein sequence ID" value="EGO51858.1"/>
    <property type="molecule type" value="Genomic_DNA"/>
</dbReference>
<evidence type="ECO:0000313" key="3">
    <source>
        <dbReference type="Proteomes" id="UP000008065"/>
    </source>
</evidence>
<dbReference type="RefSeq" id="XP_009855502.1">
    <property type="nucleotide sequence ID" value="XM_009857200.1"/>
</dbReference>
<sequence>MTDQEYSDFISWRVNTLMSNDDSVPDPGVDAYAVDTAYYSDDGDWFSDVLSDEDLERFTTEDIDDLYFLREPSIGEARETCPRDLQHKERQSRRTRKKDNSWASHSLVDENGFIDTRKRRRQEEGRRLRGQCNWLRVPALPTLNNSSVPDLTLTSPEGESYSLHDPLDYE</sequence>